<dbReference type="RefSeq" id="WP_240483525.1">
    <property type="nucleotide sequence ID" value="NZ_JBIRWE010000001.1"/>
</dbReference>
<gene>
    <name evidence="1" type="ORF">ACH429_04610</name>
</gene>
<evidence type="ECO:0000313" key="2">
    <source>
        <dbReference type="Proteomes" id="UP001611548"/>
    </source>
</evidence>
<sequence>MSLISFSSTPQPTAFQLFQPMGGVGASEVAVAEGPGSVAGAALLGQAVRPAASRPAESAAISMRFMAGQ</sequence>
<dbReference type="EMBL" id="JBIRWE010000001">
    <property type="protein sequence ID" value="MFI1963412.1"/>
    <property type="molecule type" value="Genomic_DNA"/>
</dbReference>
<name>A0ABW7UL86_9ACTN</name>
<protein>
    <submittedName>
        <fullName evidence="1">Uncharacterized protein</fullName>
    </submittedName>
</protein>
<organism evidence="1 2">
    <name type="scientific">Streptomyces pathocidini</name>
    <dbReference type="NCBI Taxonomy" id="1650571"/>
    <lineage>
        <taxon>Bacteria</taxon>
        <taxon>Bacillati</taxon>
        <taxon>Actinomycetota</taxon>
        <taxon>Actinomycetes</taxon>
        <taxon>Kitasatosporales</taxon>
        <taxon>Streptomycetaceae</taxon>
        <taxon>Streptomyces</taxon>
    </lineage>
</organism>
<accession>A0ABW7UL86</accession>
<comment type="caution">
    <text evidence="1">The sequence shown here is derived from an EMBL/GenBank/DDBJ whole genome shotgun (WGS) entry which is preliminary data.</text>
</comment>
<reference evidence="1 2" key="1">
    <citation type="submission" date="2024-10" db="EMBL/GenBank/DDBJ databases">
        <title>The Natural Products Discovery Center: Release of the First 8490 Sequenced Strains for Exploring Actinobacteria Biosynthetic Diversity.</title>
        <authorList>
            <person name="Kalkreuter E."/>
            <person name="Kautsar S.A."/>
            <person name="Yang D."/>
            <person name="Bader C.D."/>
            <person name="Teijaro C.N."/>
            <person name="Fluegel L."/>
            <person name="Davis C.M."/>
            <person name="Simpson J.R."/>
            <person name="Lauterbach L."/>
            <person name="Steele A.D."/>
            <person name="Gui C."/>
            <person name="Meng S."/>
            <person name="Li G."/>
            <person name="Viehrig K."/>
            <person name="Ye F."/>
            <person name="Su P."/>
            <person name="Kiefer A.F."/>
            <person name="Nichols A."/>
            <person name="Cepeda A.J."/>
            <person name="Yan W."/>
            <person name="Fan B."/>
            <person name="Jiang Y."/>
            <person name="Adhikari A."/>
            <person name="Zheng C.-J."/>
            <person name="Schuster L."/>
            <person name="Cowan T.M."/>
            <person name="Smanski M.J."/>
            <person name="Chevrette M.G."/>
            <person name="De Carvalho L.P.S."/>
            <person name="Shen B."/>
        </authorList>
    </citation>
    <scope>NUCLEOTIDE SEQUENCE [LARGE SCALE GENOMIC DNA]</scope>
    <source>
        <strain evidence="1 2">NPDC020327</strain>
    </source>
</reference>
<keyword evidence="2" id="KW-1185">Reference proteome</keyword>
<evidence type="ECO:0000313" key="1">
    <source>
        <dbReference type="EMBL" id="MFI1963412.1"/>
    </source>
</evidence>
<dbReference type="Proteomes" id="UP001611548">
    <property type="component" value="Unassembled WGS sequence"/>
</dbReference>
<proteinExistence type="predicted"/>